<feature type="domain" description="SMB" evidence="2">
    <location>
        <begin position="95"/>
        <end position="140"/>
    </location>
</feature>
<dbReference type="EMBL" id="BMAT01013751">
    <property type="protein sequence ID" value="GFS19449.1"/>
    <property type="molecule type" value="Genomic_DNA"/>
</dbReference>
<dbReference type="PROSITE" id="PS50958">
    <property type="entry name" value="SMB_2"/>
    <property type="match status" value="1"/>
</dbReference>
<name>A0AAV4JBP9_9GAST</name>
<dbReference type="SMART" id="SM00201">
    <property type="entry name" value="SO"/>
    <property type="match status" value="1"/>
</dbReference>
<dbReference type="InterPro" id="IPR036024">
    <property type="entry name" value="Somatomedin_B-like_dom_sf"/>
</dbReference>
<reference evidence="3 4" key="1">
    <citation type="journal article" date="2021" name="Elife">
        <title>Chloroplast acquisition without the gene transfer in kleptoplastic sea slugs, Plakobranchus ocellatus.</title>
        <authorList>
            <person name="Maeda T."/>
            <person name="Takahashi S."/>
            <person name="Yoshida T."/>
            <person name="Shimamura S."/>
            <person name="Takaki Y."/>
            <person name="Nagai Y."/>
            <person name="Toyoda A."/>
            <person name="Suzuki Y."/>
            <person name="Arimoto A."/>
            <person name="Ishii H."/>
            <person name="Satoh N."/>
            <person name="Nishiyama T."/>
            <person name="Hasebe M."/>
            <person name="Maruyama T."/>
            <person name="Minagawa J."/>
            <person name="Obokata J."/>
            <person name="Shigenobu S."/>
        </authorList>
    </citation>
    <scope>NUCLEOTIDE SEQUENCE [LARGE SCALE GENOMIC DNA]</scope>
</reference>
<sequence length="397" mass="43786">MGAQTTRMVGIYNSTQPSTLNLSSPFLQAGSASLSATLIHTTPPTNPMAVVLLSQLLLHLPRLNSSCEDITALAYQGGWCGGARNPADYLESNKHRLSCRLRCGETSSYGEFPANCACDEQCLIHGDCCTDMSTACPMVYAAGNRKYRHLASGYDSCSKYLTYTNCDSTLDGVTINFSQNSEERSAAKELNPPFGPKRLVQYAKDFNSFLVVDRSVNVVYNSSIAFHMCDVSGSRLEYLPTITSLDCRDFSASWKPNVNSIGKLLPWCTVQDIQDVRPKQTRVCSGNPVISCLCGTVHRELIQNVCLGSANRAFVKKIRKDLYKKVLPLWLKLPTPERTGQCNVFNLSELSYRAGVDLNLPNSQNDRVIHMRVLPVVQLNTNSFDLAHPTHSIGEAH</sequence>
<keyword evidence="1" id="KW-1015">Disulfide bond</keyword>
<keyword evidence="4" id="KW-1185">Reference proteome</keyword>
<dbReference type="Proteomes" id="UP000762676">
    <property type="component" value="Unassembled WGS sequence"/>
</dbReference>
<dbReference type="InterPro" id="IPR001212">
    <property type="entry name" value="Somatomedin_B_dom"/>
</dbReference>
<dbReference type="AlphaFoldDB" id="A0AAV4JBP9"/>
<gene>
    <name evidence="3" type="ORF">ElyMa_006873600</name>
</gene>
<organism evidence="3 4">
    <name type="scientific">Elysia marginata</name>
    <dbReference type="NCBI Taxonomy" id="1093978"/>
    <lineage>
        <taxon>Eukaryota</taxon>
        <taxon>Metazoa</taxon>
        <taxon>Spiralia</taxon>
        <taxon>Lophotrochozoa</taxon>
        <taxon>Mollusca</taxon>
        <taxon>Gastropoda</taxon>
        <taxon>Heterobranchia</taxon>
        <taxon>Euthyneura</taxon>
        <taxon>Panpulmonata</taxon>
        <taxon>Sacoglossa</taxon>
        <taxon>Placobranchoidea</taxon>
        <taxon>Plakobranchidae</taxon>
        <taxon>Elysia</taxon>
    </lineage>
</organism>
<dbReference type="Pfam" id="PF01033">
    <property type="entry name" value="Somatomedin_B"/>
    <property type="match status" value="1"/>
</dbReference>
<evidence type="ECO:0000313" key="4">
    <source>
        <dbReference type="Proteomes" id="UP000762676"/>
    </source>
</evidence>
<protein>
    <recommendedName>
        <fullName evidence="2">SMB domain-containing protein</fullName>
    </recommendedName>
</protein>
<proteinExistence type="predicted"/>
<comment type="caution">
    <text evidence="3">The sequence shown here is derived from an EMBL/GenBank/DDBJ whole genome shotgun (WGS) entry which is preliminary data.</text>
</comment>
<dbReference type="Gene3D" id="4.10.410.20">
    <property type="match status" value="1"/>
</dbReference>
<accession>A0AAV4JBP9</accession>
<dbReference type="SUPFAM" id="SSF90188">
    <property type="entry name" value="Somatomedin B domain"/>
    <property type="match status" value="1"/>
</dbReference>
<evidence type="ECO:0000313" key="3">
    <source>
        <dbReference type="EMBL" id="GFS19449.1"/>
    </source>
</evidence>
<evidence type="ECO:0000256" key="1">
    <source>
        <dbReference type="ARBA" id="ARBA00023157"/>
    </source>
</evidence>
<evidence type="ECO:0000259" key="2">
    <source>
        <dbReference type="PROSITE" id="PS50958"/>
    </source>
</evidence>